<organism evidence="1 2">
    <name type="scientific">Anas platyrhynchos</name>
    <name type="common">Mallard</name>
    <name type="synonym">Anas boschas</name>
    <dbReference type="NCBI Taxonomy" id="8839"/>
    <lineage>
        <taxon>Eukaryota</taxon>
        <taxon>Metazoa</taxon>
        <taxon>Chordata</taxon>
        <taxon>Craniata</taxon>
        <taxon>Vertebrata</taxon>
        <taxon>Euteleostomi</taxon>
        <taxon>Archelosauria</taxon>
        <taxon>Archosauria</taxon>
        <taxon>Dinosauria</taxon>
        <taxon>Saurischia</taxon>
        <taxon>Theropoda</taxon>
        <taxon>Coelurosauria</taxon>
        <taxon>Aves</taxon>
        <taxon>Neognathae</taxon>
        <taxon>Galloanserae</taxon>
        <taxon>Anseriformes</taxon>
        <taxon>Anatidae</taxon>
        <taxon>Anatinae</taxon>
        <taxon>Anas</taxon>
    </lineage>
</organism>
<evidence type="ECO:0000313" key="2">
    <source>
        <dbReference type="Proteomes" id="UP000296049"/>
    </source>
</evidence>
<sequence length="166" mass="18735">MGSEGPRFKPRGKSFQNGAAFVPCTLRVPGFYSAALSVRGMRLLESPTFRHLDNLPARCKEKYLDCSCTTVRSFSQNMCVLSYVSVNSIRWAFSITSSQFRKELPLHTRTGSNTEKQQQMYEWLKPIPLAHVRSKILAVLSNLKPSSQSYKEIKSHLNDVKTSSNA</sequence>
<protein>
    <submittedName>
        <fullName evidence="1">Uncharacterized protein</fullName>
    </submittedName>
</protein>
<proteinExistence type="predicted"/>
<gene>
    <name evidence="1" type="ORF">Anapl_06623</name>
</gene>
<accession>R0LP20</accession>
<keyword evidence="2" id="KW-1185">Reference proteome</keyword>
<name>R0LP20_ANAPL</name>
<dbReference type="AlphaFoldDB" id="R0LP20"/>
<dbReference type="Proteomes" id="UP000296049">
    <property type="component" value="Unassembled WGS sequence"/>
</dbReference>
<reference evidence="2" key="1">
    <citation type="journal article" date="2013" name="Nat. Genet.">
        <title>The duck genome and transcriptome provide insight into an avian influenza virus reservoir species.</title>
        <authorList>
            <person name="Huang Y."/>
            <person name="Li Y."/>
            <person name="Burt D.W."/>
            <person name="Chen H."/>
            <person name="Zhang Y."/>
            <person name="Qian W."/>
            <person name="Kim H."/>
            <person name="Gan S."/>
            <person name="Zhao Y."/>
            <person name="Li J."/>
            <person name="Yi K."/>
            <person name="Feng H."/>
            <person name="Zhu P."/>
            <person name="Li B."/>
            <person name="Liu Q."/>
            <person name="Fairley S."/>
            <person name="Magor K.E."/>
            <person name="Du Z."/>
            <person name="Hu X."/>
            <person name="Goodman L."/>
            <person name="Tafer H."/>
            <person name="Vignal A."/>
            <person name="Lee T."/>
            <person name="Kim K.W."/>
            <person name="Sheng Z."/>
            <person name="An Y."/>
            <person name="Searle S."/>
            <person name="Herrero J."/>
            <person name="Groenen M.A."/>
            <person name="Crooijmans R.P."/>
            <person name="Faraut T."/>
            <person name="Cai Q."/>
            <person name="Webster R.G."/>
            <person name="Aldridge J.R."/>
            <person name="Warren W.C."/>
            <person name="Bartschat S."/>
            <person name="Kehr S."/>
            <person name="Marz M."/>
            <person name="Stadler P.F."/>
            <person name="Smith J."/>
            <person name="Kraus R.H."/>
            <person name="Zhao Y."/>
            <person name="Ren L."/>
            <person name="Fei J."/>
            <person name="Morisson M."/>
            <person name="Kaiser P."/>
            <person name="Griffin D.K."/>
            <person name="Rao M."/>
            <person name="Pitel F."/>
            <person name="Wang J."/>
            <person name="Li N."/>
        </authorList>
    </citation>
    <scope>NUCLEOTIDE SEQUENCE [LARGE SCALE GENOMIC DNA]</scope>
</reference>
<evidence type="ECO:0000313" key="1">
    <source>
        <dbReference type="EMBL" id="EOB07459.1"/>
    </source>
</evidence>
<dbReference type="EMBL" id="KB742524">
    <property type="protein sequence ID" value="EOB07459.1"/>
    <property type="molecule type" value="Genomic_DNA"/>
</dbReference>